<dbReference type="InterPro" id="IPR012394">
    <property type="entry name" value="Aldehyde_DH_NAD(P)"/>
</dbReference>
<evidence type="ECO:0000256" key="6">
    <source>
        <dbReference type="PROSITE-ProRule" id="PRU10007"/>
    </source>
</evidence>
<comment type="caution">
    <text evidence="10">The sequence shown here is derived from an EMBL/GenBank/DDBJ whole genome shotgun (WGS) entry which is preliminary data.</text>
</comment>
<proteinExistence type="inferred from homology"/>
<evidence type="ECO:0000256" key="3">
    <source>
        <dbReference type="ARBA" id="ARBA00023027"/>
    </source>
</evidence>
<organism evidence="10 11">
    <name type="scientific">Dreissena polymorpha</name>
    <name type="common">Zebra mussel</name>
    <name type="synonym">Mytilus polymorpha</name>
    <dbReference type="NCBI Taxonomy" id="45954"/>
    <lineage>
        <taxon>Eukaryota</taxon>
        <taxon>Metazoa</taxon>
        <taxon>Spiralia</taxon>
        <taxon>Lophotrochozoa</taxon>
        <taxon>Mollusca</taxon>
        <taxon>Bivalvia</taxon>
        <taxon>Autobranchia</taxon>
        <taxon>Heteroconchia</taxon>
        <taxon>Euheterodonta</taxon>
        <taxon>Imparidentia</taxon>
        <taxon>Neoheterodontei</taxon>
        <taxon>Myida</taxon>
        <taxon>Dreissenoidea</taxon>
        <taxon>Dreissenidae</taxon>
        <taxon>Dreissena</taxon>
    </lineage>
</organism>
<evidence type="ECO:0000313" key="10">
    <source>
        <dbReference type="EMBL" id="KAH3887956.1"/>
    </source>
</evidence>
<dbReference type="Gene3D" id="3.40.605.10">
    <property type="entry name" value="Aldehyde Dehydrogenase, Chain A, domain 1"/>
    <property type="match status" value="1"/>
</dbReference>
<comment type="similarity">
    <text evidence="1 4 7">Belongs to the aldehyde dehydrogenase family.</text>
</comment>
<dbReference type="GO" id="GO:0004029">
    <property type="term" value="F:aldehyde dehydrogenase (NAD+) activity"/>
    <property type="evidence" value="ECO:0007669"/>
    <property type="project" value="TreeGrafter"/>
</dbReference>
<keyword evidence="2 4" id="KW-0560">Oxidoreductase</keyword>
<dbReference type="PANTHER" id="PTHR43570:SF16">
    <property type="entry name" value="ALDEHYDE DEHYDROGENASE TYPE III, ISOFORM Q"/>
    <property type="match status" value="1"/>
</dbReference>
<feature type="active site" evidence="5 6">
    <location>
        <position position="210"/>
    </location>
</feature>
<dbReference type="Proteomes" id="UP000828390">
    <property type="component" value="Unassembled WGS sequence"/>
</dbReference>
<evidence type="ECO:0000256" key="2">
    <source>
        <dbReference type="ARBA" id="ARBA00023002"/>
    </source>
</evidence>
<keyword evidence="3" id="KW-0520">NAD</keyword>
<evidence type="ECO:0000256" key="7">
    <source>
        <dbReference type="RuleBase" id="RU003345"/>
    </source>
</evidence>
<dbReference type="FunFam" id="3.40.309.10:FF:000003">
    <property type="entry name" value="Aldehyde dehydrogenase"/>
    <property type="match status" value="1"/>
</dbReference>
<evidence type="ECO:0000256" key="1">
    <source>
        <dbReference type="ARBA" id="ARBA00009986"/>
    </source>
</evidence>
<name>A0A9D4S0V5_DREPO</name>
<dbReference type="PANTHER" id="PTHR43570">
    <property type="entry name" value="ALDEHYDE DEHYDROGENASE"/>
    <property type="match status" value="1"/>
</dbReference>
<dbReference type="InterPro" id="IPR016163">
    <property type="entry name" value="Ald_DH_C"/>
</dbReference>
<evidence type="ECO:0000259" key="9">
    <source>
        <dbReference type="Pfam" id="PF00171"/>
    </source>
</evidence>
<keyword evidence="8" id="KW-0472">Membrane</keyword>
<dbReference type="AlphaFoldDB" id="A0A9D4S0V5"/>
<dbReference type="OrthoDB" id="440325at2759"/>
<dbReference type="InterPro" id="IPR016162">
    <property type="entry name" value="Ald_DH_N"/>
</dbReference>
<dbReference type="GO" id="GO:0005737">
    <property type="term" value="C:cytoplasm"/>
    <property type="evidence" value="ECO:0007669"/>
    <property type="project" value="TreeGrafter"/>
</dbReference>
<protein>
    <recommendedName>
        <fullName evidence="4">Aldehyde dehydrogenase</fullName>
    </recommendedName>
</protein>
<feature type="domain" description="Aldehyde dehydrogenase" evidence="9">
    <location>
        <begin position="9"/>
        <end position="426"/>
    </location>
</feature>
<evidence type="ECO:0000256" key="5">
    <source>
        <dbReference type="PIRSR" id="PIRSR036492-1"/>
    </source>
</evidence>
<feature type="transmembrane region" description="Helical" evidence="8">
    <location>
        <begin position="472"/>
        <end position="499"/>
    </location>
</feature>
<dbReference type="InterPro" id="IPR016161">
    <property type="entry name" value="Ald_DH/histidinol_DH"/>
</dbReference>
<feature type="active site" evidence="5">
    <location>
        <position position="244"/>
    </location>
</feature>
<keyword evidence="8" id="KW-1133">Transmembrane helix</keyword>
<reference evidence="10" key="1">
    <citation type="journal article" date="2019" name="bioRxiv">
        <title>The Genome of the Zebra Mussel, Dreissena polymorpha: A Resource for Invasive Species Research.</title>
        <authorList>
            <person name="McCartney M.A."/>
            <person name="Auch B."/>
            <person name="Kono T."/>
            <person name="Mallez S."/>
            <person name="Zhang Y."/>
            <person name="Obille A."/>
            <person name="Becker A."/>
            <person name="Abrahante J.E."/>
            <person name="Garbe J."/>
            <person name="Badalamenti J.P."/>
            <person name="Herman A."/>
            <person name="Mangelson H."/>
            <person name="Liachko I."/>
            <person name="Sullivan S."/>
            <person name="Sone E.D."/>
            <person name="Koren S."/>
            <person name="Silverstein K.A.T."/>
            <person name="Beckman K.B."/>
            <person name="Gohl D.M."/>
        </authorList>
    </citation>
    <scope>NUCLEOTIDE SEQUENCE</scope>
    <source>
        <strain evidence="10">Duluth1</strain>
        <tissue evidence="10">Whole animal</tissue>
    </source>
</reference>
<sequence>MADFSTLNQAMRGVFRSGRTKSVEWRRAQLMALLKLLDDNRERICQALKEDLNKSKMEGLLFEVDFARNDLINCINNLNEWTKPEKVKKGLINMMDKVYIRKEPFGVALIMGAWNYPIQLTICPMIGAIAAGNCVLVKPSEISASTAALLEEIVPKYLDKEAIQVVNGGIPETTAILKEKWDYIFYTGNSMVGKIVMRAAAEHLTPVTLELGGKSPVYVDDGVDLGIVANRIMWGKCTNAGQTCIAPDYVMCSKKTQDALIDHIKKTLGDFYPDGPAKSPDYCRLVSDRHYQRIKKNLQGGGTVAVGGGTNDGERYVAPTVLTDVKFSDPIMQDEIFGPILPIIPVENEDIAIEYINDGNTPLALYVFSNNKTKREKLLHSSNSGSACINDVFLQASLPTLPFGGVGSSGMGAYHGKFSYETFCHKRSCMERELKMEALNGMRYPPYTETKMKRAEWFLKRKVNNGSGAKSLLPYFLFGTLFAVLLKMFLAPSSSFLFWTRQ</sequence>
<dbReference type="Gene3D" id="3.40.309.10">
    <property type="entry name" value="Aldehyde Dehydrogenase, Chain A, domain 2"/>
    <property type="match status" value="1"/>
</dbReference>
<accession>A0A9D4S0V5</accession>
<keyword evidence="11" id="KW-1185">Reference proteome</keyword>
<dbReference type="GO" id="GO:0006081">
    <property type="term" value="P:aldehyde metabolic process"/>
    <property type="evidence" value="ECO:0007669"/>
    <property type="project" value="InterPro"/>
</dbReference>
<dbReference type="PIRSF" id="PIRSF036492">
    <property type="entry name" value="ALDH"/>
    <property type="match status" value="1"/>
</dbReference>
<evidence type="ECO:0000256" key="4">
    <source>
        <dbReference type="PIRNR" id="PIRNR036492"/>
    </source>
</evidence>
<dbReference type="FunFam" id="3.40.605.10:FF:000004">
    <property type="entry name" value="Aldehyde dehydrogenase"/>
    <property type="match status" value="1"/>
</dbReference>
<dbReference type="InterPro" id="IPR029510">
    <property type="entry name" value="Ald_DH_CS_GLU"/>
</dbReference>
<evidence type="ECO:0000256" key="8">
    <source>
        <dbReference type="SAM" id="Phobius"/>
    </source>
</evidence>
<dbReference type="EMBL" id="JAIWYP010000001">
    <property type="protein sequence ID" value="KAH3887956.1"/>
    <property type="molecule type" value="Genomic_DNA"/>
</dbReference>
<keyword evidence="8" id="KW-0812">Transmembrane</keyword>
<dbReference type="InterPro" id="IPR015590">
    <property type="entry name" value="Aldehyde_DH_dom"/>
</dbReference>
<dbReference type="SUPFAM" id="SSF53720">
    <property type="entry name" value="ALDH-like"/>
    <property type="match status" value="1"/>
</dbReference>
<dbReference type="PROSITE" id="PS00687">
    <property type="entry name" value="ALDEHYDE_DEHYDR_GLU"/>
    <property type="match status" value="1"/>
</dbReference>
<evidence type="ECO:0000313" key="11">
    <source>
        <dbReference type="Proteomes" id="UP000828390"/>
    </source>
</evidence>
<reference evidence="10" key="2">
    <citation type="submission" date="2020-11" db="EMBL/GenBank/DDBJ databases">
        <authorList>
            <person name="McCartney M.A."/>
            <person name="Auch B."/>
            <person name="Kono T."/>
            <person name="Mallez S."/>
            <person name="Becker A."/>
            <person name="Gohl D.M."/>
            <person name="Silverstein K.A.T."/>
            <person name="Koren S."/>
            <person name="Bechman K.B."/>
            <person name="Herman A."/>
            <person name="Abrahante J.E."/>
            <person name="Garbe J."/>
        </authorList>
    </citation>
    <scope>NUCLEOTIDE SEQUENCE</scope>
    <source>
        <strain evidence="10">Duluth1</strain>
        <tissue evidence="10">Whole animal</tissue>
    </source>
</reference>
<gene>
    <name evidence="10" type="ORF">DPMN_011978</name>
</gene>
<dbReference type="Pfam" id="PF00171">
    <property type="entry name" value="Aldedh"/>
    <property type="match status" value="1"/>
</dbReference>